<protein>
    <submittedName>
        <fullName evidence="1">Uncharacterized protein</fullName>
    </submittedName>
</protein>
<sequence length="85" mass="9466">MVGANAPLCHRTYRVLHRSPSTIELSGLDLRSSEDKPECFKVPPDQKKQWDTMGDDYLTLSLRPTLGHSQIILVTAGAKDIGSWD</sequence>
<proteinExistence type="predicted"/>
<dbReference type="AlphaFoldDB" id="A0A5N6ERB1"/>
<dbReference type="EMBL" id="ML733432">
    <property type="protein sequence ID" value="KAB8220072.1"/>
    <property type="molecule type" value="Genomic_DNA"/>
</dbReference>
<organism evidence="1 2">
    <name type="scientific">Aspergillus novoparasiticus</name>
    <dbReference type="NCBI Taxonomy" id="986946"/>
    <lineage>
        <taxon>Eukaryota</taxon>
        <taxon>Fungi</taxon>
        <taxon>Dikarya</taxon>
        <taxon>Ascomycota</taxon>
        <taxon>Pezizomycotina</taxon>
        <taxon>Eurotiomycetes</taxon>
        <taxon>Eurotiomycetidae</taxon>
        <taxon>Eurotiales</taxon>
        <taxon>Aspergillaceae</taxon>
        <taxon>Aspergillus</taxon>
        <taxon>Aspergillus subgen. Circumdati</taxon>
    </lineage>
</organism>
<evidence type="ECO:0000313" key="1">
    <source>
        <dbReference type="EMBL" id="KAB8220072.1"/>
    </source>
</evidence>
<dbReference type="Proteomes" id="UP000326799">
    <property type="component" value="Unassembled WGS sequence"/>
</dbReference>
<evidence type="ECO:0000313" key="2">
    <source>
        <dbReference type="Proteomes" id="UP000326799"/>
    </source>
</evidence>
<gene>
    <name evidence="1" type="ORF">BDV33DRAFT_203790</name>
</gene>
<reference evidence="1 2" key="1">
    <citation type="submission" date="2019-04" db="EMBL/GenBank/DDBJ databases">
        <title>Fungal friends and foes A comparative genomics study of 23 Aspergillus species from section Flavi.</title>
        <authorList>
            <consortium name="DOE Joint Genome Institute"/>
            <person name="Kjaerbolling I."/>
            <person name="Vesth T.C."/>
            <person name="Frisvad J.C."/>
            <person name="Nybo J.L."/>
            <person name="Theobald S."/>
            <person name="Kildgaard S."/>
            <person name="Petersen T.I."/>
            <person name="Kuo A."/>
            <person name="Sato A."/>
            <person name="Lyhne E.K."/>
            <person name="Kogle M.E."/>
            <person name="Wiebenga A."/>
            <person name="Kun R.S."/>
            <person name="Lubbers R.J."/>
            <person name="Makela M.R."/>
            <person name="Barry K."/>
            <person name="Chovatia M."/>
            <person name="Clum A."/>
            <person name="Daum C."/>
            <person name="Haridas S."/>
            <person name="He G."/>
            <person name="LaButti K."/>
            <person name="Lipzen A."/>
            <person name="Mondo S."/>
            <person name="Pangilinan J."/>
            <person name="Riley R."/>
            <person name="Salamov A."/>
            <person name="Simmons B.A."/>
            <person name="Magnuson J.K."/>
            <person name="Henrissat B."/>
            <person name="Mortensen U.H."/>
            <person name="Larsen T.O."/>
            <person name="De vries R.P."/>
            <person name="Grigoriev I.V."/>
            <person name="Machida M."/>
            <person name="Baker S.E."/>
            <person name="Andersen M.R."/>
        </authorList>
    </citation>
    <scope>NUCLEOTIDE SEQUENCE [LARGE SCALE GENOMIC DNA]</scope>
    <source>
        <strain evidence="1 2">CBS 126849</strain>
    </source>
</reference>
<name>A0A5N6ERB1_9EURO</name>
<accession>A0A5N6ERB1</accession>
<keyword evidence="2" id="KW-1185">Reference proteome</keyword>